<proteinExistence type="predicted"/>
<dbReference type="Pfam" id="PF08818">
    <property type="entry name" value="DUF1801"/>
    <property type="match status" value="1"/>
</dbReference>
<dbReference type="Proteomes" id="UP000192330">
    <property type="component" value="Unassembled WGS sequence"/>
</dbReference>
<evidence type="ECO:0000313" key="3">
    <source>
        <dbReference type="Proteomes" id="UP000192330"/>
    </source>
</evidence>
<protein>
    <recommendedName>
        <fullName evidence="1">YdhG-like domain-containing protein</fullName>
    </recommendedName>
</protein>
<dbReference type="SUPFAM" id="SSF159888">
    <property type="entry name" value="YdhG-like"/>
    <property type="match status" value="1"/>
</dbReference>
<dbReference type="OrthoDB" id="328972at2"/>
<dbReference type="InterPro" id="IPR014922">
    <property type="entry name" value="YdhG-like"/>
</dbReference>
<name>A0A1W1YUU4_9RHOB</name>
<organism evidence="2 3">
    <name type="scientific">Primorskyibacter flagellatus</name>
    <dbReference type="NCBI Taxonomy" id="1387277"/>
    <lineage>
        <taxon>Bacteria</taxon>
        <taxon>Pseudomonadati</taxon>
        <taxon>Pseudomonadota</taxon>
        <taxon>Alphaproteobacteria</taxon>
        <taxon>Rhodobacterales</taxon>
        <taxon>Roseobacteraceae</taxon>
        <taxon>Primorskyibacter</taxon>
    </lineage>
</organism>
<evidence type="ECO:0000259" key="1">
    <source>
        <dbReference type="Pfam" id="PF08818"/>
    </source>
</evidence>
<dbReference type="AlphaFoldDB" id="A0A1W1YUU4"/>
<dbReference type="EMBL" id="FWYD01000001">
    <property type="protein sequence ID" value="SMC39872.1"/>
    <property type="molecule type" value="Genomic_DNA"/>
</dbReference>
<reference evidence="2 3" key="1">
    <citation type="submission" date="2017-04" db="EMBL/GenBank/DDBJ databases">
        <authorList>
            <person name="Afonso C.L."/>
            <person name="Miller P.J."/>
            <person name="Scott M.A."/>
            <person name="Spackman E."/>
            <person name="Goraichik I."/>
            <person name="Dimitrov K.M."/>
            <person name="Suarez D.L."/>
            <person name="Swayne D.E."/>
        </authorList>
    </citation>
    <scope>NUCLEOTIDE SEQUENCE [LARGE SCALE GENOMIC DNA]</scope>
    <source>
        <strain evidence="2 3">CGMCC 1.12644</strain>
    </source>
</reference>
<dbReference type="STRING" id="1387277.SAMN06295998_10114"/>
<dbReference type="RefSeq" id="WP_084349781.1">
    <property type="nucleotide sequence ID" value="NZ_FWYD01000001.1"/>
</dbReference>
<gene>
    <name evidence="2" type="ORF">SAMN06295998_10114</name>
</gene>
<accession>A0A1W1YUU4</accession>
<evidence type="ECO:0000313" key="2">
    <source>
        <dbReference type="EMBL" id="SMC39872.1"/>
    </source>
</evidence>
<sequence>MTNADPAFQTPSVAAAFAAFPDAARPHLLDLRRLILETAAQTPGVGALQEVLKWGQPAYLTAQSKSGSTIRLGVPKTGGVAIYTHCQTTLISDFRAILPDAFRYEGNRAILLDTGEALQEDRLCMFIASALTYHLRKRVSGKSLSEV</sequence>
<keyword evidence="3" id="KW-1185">Reference proteome</keyword>
<feature type="domain" description="YdhG-like" evidence="1">
    <location>
        <begin position="25"/>
        <end position="130"/>
    </location>
</feature>